<dbReference type="RefSeq" id="WP_154526753.1">
    <property type="nucleotide sequence ID" value="NZ_VULZ01000014.1"/>
</dbReference>
<accession>A0A6L5X5K8</accession>
<protein>
    <submittedName>
        <fullName evidence="1">Uncharacterized protein</fullName>
    </submittedName>
</protein>
<organism evidence="1 2">
    <name type="scientific">Porcincola intestinalis</name>
    <dbReference type="NCBI Taxonomy" id="2606632"/>
    <lineage>
        <taxon>Bacteria</taxon>
        <taxon>Bacillati</taxon>
        <taxon>Bacillota</taxon>
        <taxon>Clostridia</taxon>
        <taxon>Lachnospirales</taxon>
        <taxon>Lachnospiraceae</taxon>
        <taxon>Porcincola</taxon>
    </lineage>
</organism>
<dbReference type="EMBL" id="VULZ01000014">
    <property type="protein sequence ID" value="MSS15669.1"/>
    <property type="molecule type" value="Genomic_DNA"/>
</dbReference>
<keyword evidence="2" id="KW-1185">Reference proteome</keyword>
<dbReference type="AlphaFoldDB" id="A0A6L5X5K8"/>
<evidence type="ECO:0000313" key="1">
    <source>
        <dbReference type="EMBL" id="MSS15669.1"/>
    </source>
</evidence>
<name>A0A6L5X5K8_9FIRM</name>
<sequence length="263" mass="29564">MATAAELNKRRTRGERLRKDALVMHVRLTFMNELLGTASGNEDIHGTYVAGKIKKKQKASQKYIREGLTDEQRDALVNQELEDIKNLNAEEEITKGKTFFPRNDNGEPILFDYQIRGFFKSACGACRQIPESETTAKKFTAYKGKIDTLIQVYSDVQKSKDAITNGTVEDKTVREIVIHTNKPIGDCQRPLRASTPQGDRVAISDSESIAPGAWVEFDIVSLLGEGSRGMIEEWLDYGYDNGIGGWRNSCKGSFIWDYVDPEE</sequence>
<reference evidence="1 2" key="1">
    <citation type="submission" date="2019-08" db="EMBL/GenBank/DDBJ databases">
        <title>In-depth cultivation of the pig gut microbiome towards novel bacterial diversity and tailored functional studies.</title>
        <authorList>
            <person name="Wylensek D."/>
            <person name="Hitch T.C.A."/>
            <person name="Clavel T."/>
        </authorList>
    </citation>
    <scope>NUCLEOTIDE SEQUENCE [LARGE SCALE GENOMIC DNA]</scope>
    <source>
        <strain evidence="1 2">Oil+RF-744-WCA-WT-11</strain>
    </source>
</reference>
<proteinExistence type="predicted"/>
<gene>
    <name evidence="1" type="ORF">FYJ35_11610</name>
</gene>
<evidence type="ECO:0000313" key="2">
    <source>
        <dbReference type="Proteomes" id="UP000481852"/>
    </source>
</evidence>
<dbReference type="Proteomes" id="UP000481852">
    <property type="component" value="Unassembled WGS sequence"/>
</dbReference>
<comment type="caution">
    <text evidence="1">The sequence shown here is derived from an EMBL/GenBank/DDBJ whole genome shotgun (WGS) entry which is preliminary data.</text>
</comment>